<comment type="cofactor">
    <cofactor evidence="8">
        <name>(R)-lipoate</name>
        <dbReference type="ChEBI" id="CHEBI:83088"/>
    </cofactor>
    <text evidence="8">Binds 1 lipoyl cofactor covalently.</text>
</comment>
<comment type="catalytic activity">
    <reaction evidence="7">
        <text>N(6)-[(R)-dihydrolipoyl]-L-lysyl-[protein] + acetyl-CoA = N(6)-[(R)-S(8)-acetyldihydrolipoyl]-L-lysyl-[protein] + CoA</text>
        <dbReference type="Rhea" id="RHEA:17017"/>
        <dbReference type="Rhea" id="RHEA-COMP:10475"/>
        <dbReference type="Rhea" id="RHEA-COMP:10478"/>
        <dbReference type="ChEBI" id="CHEBI:57287"/>
        <dbReference type="ChEBI" id="CHEBI:57288"/>
        <dbReference type="ChEBI" id="CHEBI:83100"/>
        <dbReference type="ChEBI" id="CHEBI:83111"/>
        <dbReference type="EC" id="2.3.1.12"/>
    </reaction>
    <physiologicalReaction direction="left-to-right" evidence="7">
        <dbReference type="Rhea" id="RHEA:17018"/>
    </physiologicalReaction>
</comment>
<reference evidence="13 14" key="1">
    <citation type="submission" date="2021-04" db="EMBL/GenBank/DDBJ databases">
        <authorList>
            <person name="Bliznina A."/>
        </authorList>
    </citation>
    <scope>NUCLEOTIDE SEQUENCE [LARGE SCALE GENOMIC DNA]</scope>
</reference>
<dbReference type="InterPro" id="IPR000089">
    <property type="entry name" value="Biotin_lipoyl"/>
</dbReference>
<feature type="transmembrane region" description="Helical" evidence="10">
    <location>
        <begin position="74"/>
        <end position="103"/>
    </location>
</feature>
<evidence type="ECO:0000256" key="6">
    <source>
        <dbReference type="ARBA" id="ARBA00046790"/>
    </source>
</evidence>
<evidence type="ECO:0000313" key="14">
    <source>
        <dbReference type="Proteomes" id="UP001158576"/>
    </source>
</evidence>
<dbReference type="Gene3D" id="3.30.559.10">
    <property type="entry name" value="Chloramphenicol acetyltransferase-like domain"/>
    <property type="match status" value="1"/>
</dbReference>
<dbReference type="EC" id="2.3.1.12" evidence="8"/>
<dbReference type="Pfam" id="PF02817">
    <property type="entry name" value="E3_binding"/>
    <property type="match status" value="1"/>
</dbReference>
<name>A0ABN7RVP0_OIKDI</name>
<protein>
    <recommendedName>
        <fullName evidence="8">Acetyltransferase component of pyruvate dehydrogenase complex</fullName>
        <ecNumber evidence="8">2.3.1.12</ecNumber>
    </recommendedName>
</protein>
<evidence type="ECO:0000256" key="8">
    <source>
        <dbReference type="RuleBase" id="RU361137"/>
    </source>
</evidence>
<evidence type="ECO:0000256" key="5">
    <source>
        <dbReference type="ARBA" id="ARBA00045906"/>
    </source>
</evidence>
<evidence type="ECO:0000313" key="13">
    <source>
        <dbReference type="EMBL" id="CAG5086830.1"/>
    </source>
</evidence>
<evidence type="ECO:0000256" key="9">
    <source>
        <dbReference type="SAM" id="MobiDB-lite"/>
    </source>
</evidence>
<dbReference type="Pfam" id="PF00364">
    <property type="entry name" value="Biotin_lipoyl"/>
    <property type="match status" value="2"/>
</dbReference>
<dbReference type="PROSITE" id="PS50968">
    <property type="entry name" value="BIOTINYL_LIPOYL"/>
    <property type="match status" value="1"/>
</dbReference>
<feature type="region of interest" description="Disordered" evidence="9">
    <location>
        <begin position="242"/>
        <end position="271"/>
    </location>
</feature>
<dbReference type="Pfam" id="PF00198">
    <property type="entry name" value="2-oxoacid_dh"/>
    <property type="match status" value="1"/>
</dbReference>
<dbReference type="InterPro" id="IPR001078">
    <property type="entry name" value="2-oxoacid_DH_actylTfrase"/>
</dbReference>
<keyword evidence="10" id="KW-0472">Membrane</keyword>
<comment type="function">
    <text evidence="8">The pyruvate dehydrogenase complex catalyzes the overall conversion of pyruvate to acetyl-CoA and CO(2).</text>
</comment>
<dbReference type="CDD" id="cd06849">
    <property type="entry name" value="lipoyl_domain"/>
    <property type="match status" value="2"/>
</dbReference>
<dbReference type="Gene3D" id="2.40.50.100">
    <property type="match status" value="2"/>
</dbReference>
<keyword evidence="2 8" id="KW-0808">Transferase</keyword>
<evidence type="ECO:0000256" key="7">
    <source>
        <dbReference type="ARBA" id="ARBA00047887"/>
    </source>
</evidence>
<keyword evidence="3 8" id="KW-0450">Lipoyl</keyword>
<gene>
    <name evidence="13" type="ORF">OKIOD_LOCUS2930</name>
</gene>
<dbReference type="SUPFAM" id="SSF47005">
    <property type="entry name" value="Peripheral subunit-binding domain of 2-oxo acid dehydrogenase complex"/>
    <property type="match status" value="1"/>
</dbReference>
<dbReference type="SUPFAM" id="SSF51230">
    <property type="entry name" value="Single hybrid motif"/>
    <property type="match status" value="2"/>
</dbReference>
<dbReference type="InterPro" id="IPR036625">
    <property type="entry name" value="E3-bd_dom_sf"/>
</dbReference>
<sequence>MLRQSLCRNSWRRVSDKSKTSVVKSYEEIEKETRLSFQNKFNISSKASDLKADLINNEQWSKSRDMKMVPRQRFAYAMALMGTAFFIILVKELVLGVICFRMLRRGFAASRRSAGSRALNIVSRFRTLGAPKWETVPKRCLSVTTTRMLPAHEVVVLPALSPTMETGTIKQWEVNEGGAIEEGDVLCEVETDKAVVAFEAVGIEGYLAKIIAPDGTKDIKVGENVCIVVENEEDVAAFKNWTPGQAASTPPPAAPSAPAPTQAAPAAKPAGNWPSHEVVALPALSPTMESGTLSSWGIAVGDEIIEGETAIAEIETDKAVVTFEATGIEGFVAKILRAEGDKDIKLGEPLFVIVEEKEDVAKFADFTIADASGAGAAPAAAAPAAAAPAAAAPVAAAVATTGAAVASGDRVFISPLAKKIAGEQGIDVNQLAGSGTGPRGRVVASDVKNFTPAAAPSAAAAAAPVAAASAPATSVASTGEYTAIDVTNMRRTIAKRLSESKNTIPHYYLTRAINMDNVLALRKELNAISDSKISVNDFIIKAASLACLKVPECNSAWMGNSIRQYNVVDMCVAVATPTGLMTPIVVDAHAKGLSQISSDVKNLATKAKDGKLQPHEFQGGTFTISNLGMMGIDHFTAIINPPQACILAVGASTQKVIVDDSTEKGFRATTEMKVTLSSDHRVVDGAVGAQWLKAFAGFLEQPITMHL</sequence>
<keyword evidence="4 8" id="KW-0012">Acyltransferase</keyword>
<evidence type="ECO:0000256" key="1">
    <source>
        <dbReference type="ARBA" id="ARBA00007317"/>
    </source>
</evidence>
<dbReference type="InterPro" id="IPR006257">
    <property type="entry name" value="LAT1"/>
</dbReference>
<feature type="domain" description="Lipoyl-binding" evidence="11">
    <location>
        <begin position="152"/>
        <end position="229"/>
    </location>
</feature>
<dbReference type="PANTHER" id="PTHR23151:SF90">
    <property type="entry name" value="DIHYDROLIPOYLLYSINE-RESIDUE ACETYLTRANSFERASE COMPONENT OF PYRUVATE DEHYDROGENASE COMPLEX, MITOCHONDRIAL-RELATED"/>
    <property type="match status" value="1"/>
</dbReference>
<dbReference type="EMBL" id="OU015568">
    <property type="protein sequence ID" value="CAG5086830.1"/>
    <property type="molecule type" value="Genomic_DNA"/>
</dbReference>
<evidence type="ECO:0000256" key="10">
    <source>
        <dbReference type="SAM" id="Phobius"/>
    </source>
</evidence>
<evidence type="ECO:0000256" key="3">
    <source>
        <dbReference type="ARBA" id="ARBA00022823"/>
    </source>
</evidence>
<feature type="compositionally biased region" description="Pro residues" evidence="9">
    <location>
        <begin position="249"/>
        <end position="258"/>
    </location>
</feature>
<dbReference type="InterPro" id="IPR023213">
    <property type="entry name" value="CAT-like_dom_sf"/>
</dbReference>
<evidence type="ECO:0000256" key="2">
    <source>
        <dbReference type="ARBA" id="ARBA00022679"/>
    </source>
</evidence>
<comment type="subunit">
    <text evidence="6">Part of the pyruvate dehydrogenase complex (PDHc) that is a multi-enzyme complex composed of multiple copies of three enzymes, pyruvate dehydrogenase (subunits PDH1A and PDHB, E1 component), dihydrolipoamide acetyltransferase (DLAT, E2 component), and dihydrolipoamide dehydrogenase (DLD, E3 component) to which is added an additional protein the E3-binding protein (PDHX, E3BP). In terms of structural architecture, the E2 and E3BP components assemble into a 60meric central core with icosahedral symmetry. The central core is decorated with E1 and E3 proteins. Currently, two alternative models for the E2:E3BP stoichiometry are considered as being either 48:12 (E2(48)-E3BP(12)) or 40:20 (E2(40)-E3BP(20)). Interacts with PDK2 and PDK3. Interacts with SIRT4. Interacts with PDHB.</text>
</comment>
<dbReference type="InterPro" id="IPR004167">
    <property type="entry name" value="PSBD"/>
</dbReference>
<keyword evidence="10" id="KW-1133">Transmembrane helix</keyword>
<comment type="similarity">
    <text evidence="1 8">Belongs to the 2-oxoacid dehydrogenase family.</text>
</comment>
<evidence type="ECO:0000259" key="11">
    <source>
        <dbReference type="PROSITE" id="PS50968"/>
    </source>
</evidence>
<dbReference type="Gene3D" id="4.10.320.10">
    <property type="entry name" value="E3-binding domain"/>
    <property type="match status" value="1"/>
</dbReference>
<evidence type="ECO:0000259" key="12">
    <source>
        <dbReference type="PROSITE" id="PS51826"/>
    </source>
</evidence>
<comment type="subcellular location">
    <subcellularLocation>
        <location evidence="8">Mitochondrion</location>
    </subcellularLocation>
</comment>
<proteinExistence type="inferred from homology"/>
<dbReference type="PANTHER" id="PTHR23151">
    <property type="entry name" value="DIHYDROLIPOAMIDE ACETYL/SUCCINYL-TRANSFERASE-RELATED"/>
    <property type="match status" value="1"/>
</dbReference>
<feature type="domain" description="Peripheral subunit-binding (PSBD)" evidence="12">
    <location>
        <begin position="412"/>
        <end position="451"/>
    </location>
</feature>
<dbReference type="NCBIfam" id="TIGR01349">
    <property type="entry name" value="PDHac_trf_mito"/>
    <property type="match status" value="1"/>
</dbReference>
<dbReference type="Proteomes" id="UP001158576">
    <property type="component" value="Chromosome PAR"/>
</dbReference>
<evidence type="ECO:0000256" key="4">
    <source>
        <dbReference type="ARBA" id="ARBA00023315"/>
    </source>
</evidence>
<dbReference type="PROSITE" id="PS51826">
    <property type="entry name" value="PSBD"/>
    <property type="match status" value="1"/>
</dbReference>
<organism evidence="13 14">
    <name type="scientific">Oikopleura dioica</name>
    <name type="common">Tunicate</name>
    <dbReference type="NCBI Taxonomy" id="34765"/>
    <lineage>
        <taxon>Eukaryota</taxon>
        <taxon>Metazoa</taxon>
        <taxon>Chordata</taxon>
        <taxon>Tunicata</taxon>
        <taxon>Appendicularia</taxon>
        <taxon>Copelata</taxon>
        <taxon>Oikopleuridae</taxon>
        <taxon>Oikopleura</taxon>
    </lineage>
</organism>
<accession>A0ABN7RVP0</accession>
<feature type="compositionally biased region" description="Low complexity" evidence="9">
    <location>
        <begin position="259"/>
        <end position="271"/>
    </location>
</feature>
<dbReference type="SUPFAM" id="SSF52777">
    <property type="entry name" value="CoA-dependent acyltransferases"/>
    <property type="match status" value="1"/>
</dbReference>
<keyword evidence="10" id="KW-0812">Transmembrane</keyword>
<comment type="function">
    <text evidence="5">As part of the pyruvate dehydrogenase complex, catalyzes the transfers of an acetyl group to a lipoic acid moiety. The pyruvate dehydrogenase complex, catalyzes the overall conversion of pyruvate to acetyl-CoA and CO(2), and thereby links cytoplasmic glycolysis and the mitochondrial tricarboxylic acid (TCA) cycle.</text>
</comment>
<dbReference type="InterPro" id="IPR011053">
    <property type="entry name" value="Single_hybrid_motif"/>
</dbReference>
<keyword evidence="14" id="KW-1185">Reference proteome</keyword>
<dbReference type="InterPro" id="IPR045257">
    <property type="entry name" value="E2/Pdx1"/>
</dbReference>